<dbReference type="InterPro" id="IPR000157">
    <property type="entry name" value="TIR_dom"/>
</dbReference>
<gene>
    <name evidence="2" type="ORF">OG863_31515</name>
</gene>
<dbReference type="EMBL" id="CP109106">
    <property type="protein sequence ID" value="WSB72111.1"/>
    <property type="molecule type" value="Genomic_DNA"/>
</dbReference>
<dbReference type="Proteomes" id="UP001344251">
    <property type="component" value="Chromosome"/>
</dbReference>
<dbReference type="RefSeq" id="WP_326621794.1">
    <property type="nucleotide sequence ID" value="NZ_CP109106.1"/>
</dbReference>
<dbReference type="Gene3D" id="3.40.50.10140">
    <property type="entry name" value="Toll/interleukin-1 receptor homology (TIR) domain"/>
    <property type="match status" value="1"/>
</dbReference>
<accession>A0ABZ1FPS7</accession>
<evidence type="ECO:0000313" key="2">
    <source>
        <dbReference type="EMBL" id="WSB72111.1"/>
    </source>
</evidence>
<dbReference type="InterPro" id="IPR035897">
    <property type="entry name" value="Toll_tir_struct_dom_sf"/>
</dbReference>
<protein>
    <submittedName>
        <fullName evidence="2">Toll/interleukin-1 receptor domain-containing protein</fullName>
    </submittedName>
</protein>
<keyword evidence="2" id="KW-0675">Receptor</keyword>
<name>A0ABZ1FPS7_9ACTN</name>
<evidence type="ECO:0000313" key="3">
    <source>
        <dbReference type="Proteomes" id="UP001344251"/>
    </source>
</evidence>
<feature type="domain" description="TIR" evidence="1">
    <location>
        <begin position="43"/>
        <end position="148"/>
    </location>
</feature>
<dbReference type="Pfam" id="PF13676">
    <property type="entry name" value="TIR_2"/>
    <property type="match status" value="1"/>
</dbReference>
<reference evidence="2 3" key="1">
    <citation type="submission" date="2022-10" db="EMBL/GenBank/DDBJ databases">
        <title>The complete genomes of actinobacterial strains from the NBC collection.</title>
        <authorList>
            <person name="Joergensen T.S."/>
            <person name="Alvarez Arevalo M."/>
            <person name="Sterndorff E.B."/>
            <person name="Faurdal D."/>
            <person name="Vuksanovic O."/>
            <person name="Mourched A.-S."/>
            <person name="Charusanti P."/>
            <person name="Shaw S."/>
            <person name="Blin K."/>
            <person name="Weber T."/>
        </authorList>
    </citation>
    <scope>NUCLEOTIDE SEQUENCE [LARGE SCALE GENOMIC DNA]</scope>
    <source>
        <strain evidence="2 3">NBC 01774</strain>
    </source>
</reference>
<organism evidence="2 3">
    <name type="scientific">Streptomyces decoyicus</name>
    <dbReference type="NCBI Taxonomy" id="249567"/>
    <lineage>
        <taxon>Bacteria</taxon>
        <taxon>Bacillati</taxon>
        <taxon>Actinomycetota</taxon>
        <taxon>Actinomycetes</taxon>
        <taxon>Kitasatosporales</taxon>
        <taxon>Streptomycetaceae</taxon>
        <taxon>Streptomyces</taxon>
    </lineage>
</organism>
<keyword evidence="3" id="KW-1185">Reference proteome</keyword>
<sequence length="378" mass="42193">MTNTQPVGFWSYTHRDDRLDGGRIARLSERIANAFEIITGEPLEIFLDKKSLEWGDAWRMRLDSALTSTTFLIPIVTPKFLMSQECRREVITFAGHAASLGLNELLLPIHYVNVPQLTHEAEERPADEVVDLISKRQWVDWRELRLEDEDSPAYRKAVHELARRLAEIIDTAPPALPVEITPLNQAEEEPPGFIEVMAEMEEALPAWHETVQQFAGIIASIGEESNWAASEIAASDTRGGGFAGRMRVADELATRLADPVEKVDALGSKYWAELAAIDPGVIGIIRRASEEDISTEDEEAARTFFKEIKELAGVTTTTTAQLQDFSNSIGGAAQGSRRLRPQFRTIQAAVQKVIDSQTIINEWSRMVDDIDLGNDDQQ</sequence>
<dbReference type="SUPFAM" id="SSF52200">
    <property type="entry name" value="Toll/Interleukin receptor TIR domain"/>
    <property type="match status" value="1"/>
</dbReference>
<evidence type="ECO:0000259" key="1">
    <source>
        <dbReference type="Pfam" id="PF13676"/>
    </source>
</evidence>
<proteinExistence type="predicted"/>